<evidence type="ECO:0000313" key="1">
    <source>
        <dbReference type="EMBL" id="CAL7947005.1"/>
    </source>
</evidence>
<gene>
    <name evidence="1" type="ORF">XYLVIOL_LOCUS8109</name>
</gene>
<comment type="caution">
    <text evidence="1">The sequence shown here is derived from an EMBL/GenBank/DDBJ whole genome shotgun (WGS) entry which is preliminary data.</text>
</comment>
<reference evidence="1 2" key="1">
    <citation type="submission" date="2024-08" db="EMBL/GenBank/DDBJ databases">
        <authorList>
            <person name="Will J Nash"/>
            <person name="Angela Man"/>
            <person name="Seanna McTaggart"/>
            <person name="Kendall Baker"/>
            <person name="Tom Barker"/>
            <person name="Leah Catchpole"/>
            <person name="Alex Durrant"/>
            <person name="Karim Gharbi"/>
            <person name="Naomi Irish"/>
            <person name="Gemy Kaithakottil"/>
            <person name="Debby Ku"/>
            <person name="Aaliyah Providence"/>
            <person name="Felix Shaw"/>
            <person name="David Swarbreck"/>
            <person name="Chris Watkins"/>
            <person name="Ann M. McCartney"/>
            <person name="Giulio Formenti"/>
            <person name="Alice Mouton"/>
            <person name="Noel Vella"/>
            <person name="Bjorn M von Reumont"/>
            <person name="Adriana Vella"/>
            <person name="Wilfried Haerty"/>
        </authorList>
    </citation>
    <scope>NUCLEOTIDE SEQUENCE [LARGE SCALE GENOMIC DNA]</scope>
</reference>
<keyword evidence="2" id="KW-1185">Reference proteome</keyword>
<accession>A0ABP1P150</accession>
<organism evidence="1 2">
    <name type="scientific">Xylocopa violacea</name>
    <name type="common">Violet carpenter bee</name>
    <name type="synonym">Apis violacea</name>
    <dbReference type="NCBI Taxonomy" id="135666"/>
    <lineage>
        <taxon>Eukaryota</taxon>
        <taxon>Metazoa</taxon>
        <taxon>Ecdysozoa</taxon>
        <taxon>Arthropoda</taxon>
        <taxon>Hexapoda</taxon>
        <taxon>Insecta</taxon>
        <taxon>Pterygota</taxon>
        <taxon>Neoptera</taxon>
        <taxon>Endopterygota</taxon>
        <taxon>Hymenoptera</taxon>
        <taxon>Apocrita</taxon>
        <taxon>Aculeata</taxon>
        <taxon>Apoidea</taxon>
        <taxon>Anthophila</taxon>
        <taxon>Apidae</taxon>
        <taxon>Xylocopa</taxon>
        <taxon>Xylocopa</taxon>
    </lineage>
</organism>
<sequence length="180" mass="20904">MVGGESAPCTGHSVYELHQSLSRFQRFSRSFFLSFLFQAFSRGKGPASPPIHSLLPMHARTSPMGAMKKRTVSRLLCLLSIRAETLDEQRRRKMREGEFDCFFLATFHKSKLLFSLLNEWNGTQRSYDFKGMIPNVDRADRRNNERGRITRLLDANCAGRLSLHLLRKQSVRCMYMHHKH</sequence>
<protein>
    <submittedName>
        <fullName evidence="1">Uncharacterized protein</fullName>
    </submittedName>
</protein>
<dbReference type="EMBL" id="CAXAJV020001296">
    <property type="protein sequence ID" value="CAL7947005.1"/>
    <property type="molecule type" value="Genomic_DNA"/>
</dbReference>
<name>A0ABP1P150_XYLVO</name>
<evidence type="ECO:0000313" key="2">
    <source>
        <dbReference type="Proteomes" id="UP001642520"/>
    </source>
</evidence>
<dbReference type="Proteomes" id="UP001642520">
    <property type="component" value="Unassembled WGS sequence"/>
</dbReference>
<proteinExistence type="predicted"/>